<feature type="non-terminal residue" evidence="1">
    <location>
        <position position="159"/>
    </location>
</feature>
<reference evidence="1" key="2">
    <citation type="journal article" date="2020" name="Nat. Commun.">
        <title>Large-scale genome sequencing of mycorrhizal fungi provides insights into the early evolution of symbiotic traits.</title>
        <authorList>
            <person name="Miyauchi S."/>
            <person name="Kiss E."/>
            <person name="Kuo A."/>
            <person name="Drula E."/>
            <person name="Kohler A."/>
            <person name="Sanchez-Garcia M."/>
            <person name="Morin E."/>
            <person name="Andreopoulos B."/>
            <person name="Barry K.W."/>
            <person name="Bonito G."/>
            <person name="Buee M."/>
            <person name="Carver A."/>
            <person name="Chen C."/>
            <person name="Cichocki N."/>
            <person name="Clum A."/>
            <person name="Culley D."/>
            <person name="Crous P.W."/>
            <person name="Fauchery L."/>
            <person name="Girlanda M."/>
            <person name="Hayes R.D."/>
            <person name="Keri Z."/>
            <person name="LaButti K."/>
            <person name="Lipzen A."/>
            <person name="Lombard V."/>
            <person name="Magnuson J."/>
            <person name="Maillard F."/>
            <person name="Murat C."/>
            <person name="Nolan M."/>
            <person name="Ohm R.A."/>
            <person name="Pangilinan J."/>
            <person name="Pereira M.F."/>
            <person name="Perotto S."/>
            <person name="Peter M."/>
            <person name="Pfister S."/>
            <person name="Riley R."/>
            <person name="Sitrit Y."/>
            <person name="Stielow J.B."/>
            <person name="Szollosi G."/>
            <person name="Zifcakova L."/>
            <person name="Stursova M."/>
            <person name="Spatafora J.W."/>
            <person name="Tedersoo L."/>
            <person name="Vaario L.M."/>
            <person name="Yamada A."/>
            <person name="Yan M."/>
            <person name="Wang P."/>
            <person name="Xu J."/>
            <person name="Bruns T."/>
            <person name="Baldrian P."/>
            <person name="Vilgalys R."/>
            <person name="Dunand C."/>
            <person name="Henrissat B."/>
            <person name="Grigoriev I.V."/>
            <person name="Hibbett D."/>
            <person name="Nagy L.G."/>
            <person name="Martin F.M."/>
        </authorList>
    </citation>
    <scope>NUCLEOTIDE SEQUENCE</scope>
    <source>
        <strain evidence="1">P2</strain>
    </source>
</reference>
<protein>
    <submittedName>
        <fullName evidence="1">Uncharacterized protein</fullName>
    </submittedName>
</protein>
<gene>
    <name evidence="1" type="ORF">BDM02DRAFT_3098559</name>
</gene>
<reference evidence="1" key="1">
    <citation type="submission" date="2019-10" db="EMBL/GenBank/DDBJ databases">
        <authorList>
            <consortium name="DOE Joint Genome Institute"/>
            <person name="Kuo A."/>
            <person name="Miyauchi S."/>
            <person name="Kiss E."/>
            <person name="Drula E."/>
            <person name="Kohler A."/>
            <person name="Sanchez-Garcia M."/>
            <person name="Andreopoulos B."/>
            <person name="Barry K.W."/>
            <person name="Bonito G."/>
            <person name="Buee M."/>
            <person name="Carver A."/>
            <person name="Chen C."/>
            <person name="Cichocki N."/>
            <person name="Clum A."/>
            <person name="Culley D."/>
            <person name="Crous P.W."/>
            <person name="Fauchery L."/>
            <person name="Girlanda M."/>
            <person name="Hayes R."/>
            <person name="Keri Z."/>
            <person name="Labutti K."/>
            <person name="Lipzen A."/>
            <person name="Lombard V."/>
            <person name="Magnuson J."/>
            <person name="Maillard F."/>
            <person name="Morin E."/>
            <person name="Murat C."/>
            <person name="Nolan M."/>
            <person name="Ohm R."/>
            <person name="Pangilinan J."/>
            <person name="Pereira M."/>
            <person name="Perotto S."/>
            <person name="Peter M."/>
            <person name="Riley R."/>
            <person name="Sitrit Y."/>
            <person name="Stielow B."/>
            <person name="Szollosi G."/>
            <person name="Zifcakova L."/>
            <person name="Stursova M."/>
            <person name="Spatafora J.W."/>
            <person name="Tedersoo L."/>
            <person name="Vaario L.-M."/>
            <person name="Yamada A."/>
            <person name="Yan M."/>
            <person name="Wang P."/>
            <person name="Xu J."/>
            <person name="Bruns T."/>
            <person name="Baldrian P."/>
            <person name="Vilgalys R."/>
            <person name="Henrissat B."/>
            <person name="Grigoriev I.V."/>
            <person name="Hibbett D."/>
            <person name="Nagy L.G."/>
            <person name="Martin F.M."/>
        </authorList>
    </citation>
    <scope>NUCLEOTIDE SEQUENCE</scope>
    <source>
        <strain evidence="1">P2</strain>
    </source>
</reference>
<dbReference type="Proteomes" id="UP000886501">
    <property type="component" value="Unassembled WGS sequence"/>
</dbReference>
<evidence type="ECO:0000313" key="2">
    <source>
        <dbReference type="Proteomes" id="UP000886501"/>
    </source>
</evidence>
<evidence type="ECO:0000313" key="1">
    <source>
        <dbReference type="EMBL" id="KAF9647133.1"/>
    </source>
</evidence>
<proteinExistence type="predicted"/>
<name>A0ACB6ZCL6_THEGA</name>
<dbReference type="EMBL" id="MU118040">
    <property type="protein sequence ID" value="KAF9647133.1"/>
    <property type="molecule type" value="Genomic_DNA"/>
</dbReference>
<sequence length="159" mass="18053">MSKELGTLAVVVLKAKNLHDRHSFYKQDPYAKVTLNGKTFKTDADVKGGQHPEWDAEFRFPVYAGKSDSARQLEVACWRVEPREDEEIGKGKVDISDTLRTGEFDDWVTINDATGTYKGEIYLEMTFFASGPPPLERRPSKLLPQERLQHLKKLSKAPT</sequence>
<accession>A0ACB6ZCL6</accession>
<organism evidence="1 2">
    <name type="scientific">Thelephora ganbajun</name>
    <name type="common">Ganba fungus</name>
    <dbReference type="NCBI Taxonomy" id="370292"/>
    <lineage>
        <taxon>Eukaryota</taxon>
        <taxon>Fungi</taxon>
        <taxon>Dikarya</taxon>
        <taxon>Basidiomycota</taxon>
        <taxon>Agaricomycotina</taxon>
        <taxon>Agaricomycetes</taxon>
        <taxon>Thelephorales</taxon>
        <taxon>Thelephoraceae</taxon>
        <taxon>Thelephora</taxon>
    </lineage>
</organism>
<comment type="caution">
    <text evidence="1">The sequence shown here is derived from an EMBL/GenBank/DDBJ whole genome shotgun (WGS) entry which is preliminary data.</text>
</comment>
<keyword evidence="2" id="KW-1185">Reference proteome</keyword>